<dbReference type="Gene3D" id="1.20.1060.10">
    <property type="entry name" value="Taq DNA Polymerase, Chain T, domain 4"/>
    <property type="match status" value="1"/>
</dbReference>
<dbReference type="InterPro" id="IPR036397">
    <property type="entry name" value="RNaseH_sf"/>
</dbReference>
<dbReference type="InterPro" id="IPR002298">
    <property type="entry name" value="DNA_polymerase_A"/>
</dbReference>
<dbReference type="EC" id="2.7.7.7" evidence="2"/>
<evidence type="ECO:0000256" key="9">
    <source>
        <dbReference type="ARBA" id="ARBA00023125"/>
    </source>
</evidence>
<protein>
    <recommendedName>
        <fullName evidence="3">DNA polymerase</fullName>
        <ecNumber evidence="2">2.7.7.7</ecNumber>
    </recommendedName>
</protein>
<dbReference type="SUPFAM" id="SSF56672">
    <property type="entry name" value="DNA/RNA polymerases"/>
    <property type="match status" value="1"/>
</dbReference>
<evidence type="ECO:0000313" key="13">
    <source>
        <dbReference type="EMBL" id="AXQ66738.1"/>
    </source>
</evidence>
<keyword evidence="5" id="KW-0548">Nucleotidyltransferase</keyword>
<accession>A0A385E7M2</accession>
<name>A0A385E7M2_9CAUD</name>
<evidence type="ECO:0000256" key="3">
    <source>
        <dbReference type="ARBA" id="ARBA00015749"/>
    </source>
</evidence>
<dbReference type="InterPro" id="IPR001098">
    <property type="entry name" value="DNA-dir_DNA_pol_A_palm_dom"/>
</dbReference>
<dbReference type="GO" id="GO:0006261">
    <property type="term" value="P:DNA-templated DNA replication"/>
    <property type="evidence" value="ECO:0007669"/>
    <property type="project" value="InterPro"/>
</dbReference>
<dbReference type="GO" id="GO:0006302">
    <property type="term" value="P:double-strand break repair"/>
    <property type="evidence" value="ECO:0007669"/>
    <property type="project" value="TreeGrafter"/>
</dbReference>
<dbReference type="InterPro" id="IPR002562">
    <property type="entry name" value="3'-5'_exonuclease_dom"/>
</dbReference>
<evidence type="ECO:0000256" key="2">
    <source>
        <dbReference type="ARBA" id="ARBA00012417"/>
    </source>
</evidence>
<keyword evidence="6" id="KW-0235">DNA replication</keyword>
<dbReference type="KEGG" id="vg:54999463"/>
<dbReference type="GO" id="GO:0008408">
    <property type="term" value="F:3'-5' exonuclease activity"/>
    <property type="evidence" value="ECO:0007669"/>
    <property type="project" value="InterPro"/>
</dbReference>
<dbReference type="PRINTS" id="PR00868">
    <property type="entry name" value="DNAPOLI"/>
</dbReference>
<dbReference type="RefSeq" id="YP_009808560.1">
    <property type="nucleotide sequence ID" value="NC_048041.1"/>
</dbReference>
<keyword evidence="8" id="KW-1194">Viral DNA replication</keyword>
<dbReference type="InterPro" id="IPR019760">
    <property type="entry name" value="DNA-dir_DNA_pol_A_CS"/>
</dbReference>
<evidence type="ECO:0000259" key="11">
    <source>
        <dbReference type="SMART" id="SM00474"/>
    </source>
</evidence>
<dbReference type="GO" id="GO:0003887">
    <property type="term" value="F:DNA-directed DNA polymerase activity"/>
    <property type="evidence" value="ECO:0007669"/>
    <property type="project" value="UniProtKB-KW"/>
</dbReference>
<dbReference type="InterPro" id="IPR012337">
    <property type="entry name" value="RNaseH-like_sf"/>
</dbReference>
<evidence type="ECO:0000256" key="6">
    <source>
        <dbReference type="ARBA" id="ARBA00022705"/>
    </source>
</evidence>
<dbReference type="PANTHER" id="PTHR10133">
    <property type="entry name" value="DNA POLYMERASE I"/>
    <property type="match status" value="1"/>
</dbReference>
<evidence type="ECO:0000313" key="14">
    <source>
        <dbReference type="Proteomes" id="UP000263435"/>
    </source>
</evidence>
<organism evidence="13 14">
    <name type="scientific">Vibrio phage vB_VpS_PG07</name>
    <dbReference type="NCBI Taxonomy" id="2301664"/>
    <lineage>
        <taxon>Viruses</taxon>
        <taxon>Duplodnaviria</taxon>
        <taxon>Heunggongvirae</taxon>
        <taxon>Uroviricota</taxon>
        <taxon>Caudoviricetes</taxon>
        <taxon>Demerecviridae</taxon>
        <taxon>Pogseptimavirus</taxon>
        <taxon>Pogseptimavirus PG07</taxon>
    </lineage>
</organism>
<dbReference type="SMART" id="SM00482">
    <property type="entry name" value="POLAc"/>
    <property type="match status" value="1"/>
</dbReference>
<dbReference type="GeneID" id="54999463"/>
<evidence type="ECO:0000256" key="8">
    <source>
        <dbReference type="ARBA" id="ARBA00023109"/>
    </source>
</evidence>
<dbReference type="GO" id="GO:0003677">
    <property type="term" value="F:DNA binding"/>
    <property type="evidence" value="ECO:0007669"/>
    <property type="project" value="UniProtKB-KW"/>
</dbReference>
<dbReference type="EMBL" id="MH645904">
    <property type="protein sequence ID" value="AXQ66738.1"/>
    <property type="molecule type" value="Genomic_DNA"/>
</dbReference>
<dbReference type="Gene3D" id="1.10.150.20">
    <property type="entry name" value="5' to 3' exonuclease, C-terminal subdomain"/>
    <property type="match status" value="1"/>
</dbReference>
<keyword evidence="9" id="KW-0238">DNA-binding</keyword>
<evidence type="ECO:0000256" key="1">
    <source>
        <dbReference type="ARBA" id="ARBA00007705"/>
    </source>
</evidence>
<dbReference type="PROSITE" id="PS00447">
    <property type="entry name" value="DNA_POLYMERASE_A"/>
    <property type="match status" value="1"/>
</dbReference>
<dbReference type="PANTHER" id="PTHR10133:SF27">
    <property type="entry name" value="DNA POLYMERASE NU"/>
    <property type="match status" value="1"/>
</dbReference>
<dbReference type="Gene3D" id="3.30.420.10">
    <property type="entry name" value="Ribonuclease H-like superfamily/Ribonuclease H"/>
    <property type="match status" value="1"/>
</dbReference>
<dbReference type="SMART" id="SM00474">
    <property type="entry name" value="35EXOc"/>
    <property type="match status" value="1"/>
</dbReference>
<dbReference type="GO" id="GO:0039693">
    <property type="term" value="P:viral DNA genome replication"/>
    <property type="evidence" value="ECO:0007669"/>
    <property type="project" value="UniProtKB-KW"/>
</dbReference>
<dbReference type="Pfam" id="PF01612">
    <property type="entry name" value="DNA_pol_A_exo1"/>
    <property type="match status" value="1"/>
</dbReference>
<dbReference type="SUPFAM" id="SSF53098">
    <property type="entry name" value="Ribonuclease H-like"/>
    <property type="match status" value="1"/>
</dbReference>
<dbReference type="Proteomes" id="UP000263435">
    <property type="component" value="Segment"/>
</dbReference>
<evidence type="ECO:0000256" key="4">
    <source>
        <dbReference type="ARBA" id="ARBA00022679"/>
    </source>
</evidence>
<keyword evidence="14" id="KW-1185">Reference proteome</keyword>
<dbReference type="InterPro" id="IPR043502">
    <property type="entry name" value="DNA/RNA_pol_sf"/>
</dbReference>
<dbReference type="Pfam" id="PF00476">
    <property type="entry name" value="DNA_pol_A"/>
    <property type="match status" value="1"/>
</dbReference>
<feature type="domain" description="3'-5' exonuclease" evidence="11">
    <location>
        <begin position="154"/>
        <end position="347"/>
    </location>
</feature>
<evidence type="ECO:0000256" key="10">
    <source>
        <dbReference type="ARBA" id="ARBA00049244"/>
    </source>
</evidence>
<reference evidence="13 14" key="1">
    <citation type="submission" date="2018-07" db="EMBL/GenBank/DDBJ databases">
        <title>Sequencing of PG07.</title>
        <authorList>
            <person name="Ding T."/>
        </authorList>
    </citation>
    <scope>NUCLEOTIDE SEQUENCE [LARGE SCALE GENOMIC DNA]</scope>
</reference>
<feature type="domain" description="DNA-directed DNA polymerase family A palm" evidence="12">
    <location>
        <begin position="523"/>
        <end position="757"/>
    </location>
</feature>
<dbReference type="SMR" id="A0A385E7M2"/>
<evidence type="ECO:0000256" key="7">
    <source>
        <dbReference type="ARBA" id="ARBA00022932"/>
    </source>
</evidence>
<keyword evidence="4" id="KW-0808">Transferase</keyword>
<sequence>MSKIALIVPKPTKTNFSKLFGREVDVFPLTTQSVKRVLVKHVDIDIDVYEYDWVILVGSEPLKYFSKETSVVDMTGMRVDAKPKKDWSDYENFLCSMNPAALFFKPEGKPVFDQTVERLNSHIDGTYVEPEKVIYNIFCNHTTQEELDEQEDNLVIGSMTEFKMYLRSVLGMRPNVVALDSETGGFYARNAEMLGISMSHSEGQGVYVNADYFDEEVFNLIQKVVDCEDIHIVFHNTKFDWHWFTHHMGISFEKCFKEKRLHDSMIQHYVLDERKGHGLKPLAIKYTDMGNYDKKLDEFKSEYCKVHKIKKEQFTYDLIPFPILAAYAAKDTDATIRLHNKFYPIVMKNPRLKELYENLMIPGMRFLKRMEDRGVPVSKKRLRAAQKLLHEAIFEAEEELYSHPAVIEFEKQEGKKFNPQSPIQLRVLLFDIAGYQPTGIMTDTGQDSTNAEVLTKLSEFGDLPKLLLKVRKNTKLLSSFINKMIDNVDWDGRVRTGFGITTTTSGRLSSSGTINLQQLPRDNPIVKGCIVAPPGYKIVAKDLTTAEVYYAAVLSGDKALQQVFVNMTNEPDKYADFHSTIAHMVFNLPCEPNEVKKLYPAMRQASKAITFGILYGSGPAKVMESVNEALLEQHIEMGTPYNPCTLGDAKGYIETYFGRFPQLKKWIEESHDQIRQYGFIYSFYGRKRRLHNIKSDDRGVVGGEIRSGFNAIIQSASSDSLLMGCIDADNEIAERGMDAEIVALVHDSIVAVVREDLVDEYSELLDRNIQKARFNSLGEFLGIEGTPIGIESDSEKGGSVDYGCGKLKKMWPDLAVLEDEKFATEVTSWLSKYETDPIPEDDLQPHEKVWVERAERIKTVVEEEYA</sequence>
<keyword evidence="7" id="KW-0239">DNA-directed DNA polymerase</keyword>
<comment type="similarity">
    <text evidence="1">Belongs to the DNA polymerase type-A family.</text>
</comment>
<evidence type="ECO:0000259" key="12">
    <source>
        <dbReference type="SMART" id="SM00482"/>
    </source>
</evidence>
<dbReference type="Gene3D" id="3.30.70.370">
    <property type="match status" value="1"/>
</dbReference>
<comment type="catalytic activity">
    <reaction evidence="10">
        <text>DNA(n) + a 2'-deoxyribonucleoside 5'-triphosphate = DNA(n+1) + diphosphate</text>
        <dbReference type="Rhea" id="RHEA:22508"/>
        <dbReference type="Rhea" id="RHEA-COMP:17339"/>
        <dbReference type="Rhea" id="RHEA-COMP:17340"/>
        <dbReference type="ChEBI" id="CHEBI:33019"/>
        <dbReference type="ChEBI" id="CHEBI:61560"/>
        <dbReference type="ChEBI" id="CHEBI:173112"/>
        <dbReference type="EC" id="2.7.7.7"/>
    </reaction>
</comment>
<evidence type="ECO:0000256" key="5">
    <source>
        <dbReference type="ARBA" id="ARBA00022695"/>
    </source>
</evidence>
<proteinExistence type="inferred from homology"/>